<sequence>MIRTKLTTALATVGLAALSLSALPGVAQASEPGPSSRDTVAAGPAGATADGYFYAYEHADANGKYCRWSGNDADWSSCSPGGNLRNQASALWNNGYAGSYEDVNVYWGLSYAGAWACIANGYYYSNLAGWYFPSNGSGGGESMNDNISSHKWSDSC</sequence>
<keyword evidence="3" id="KW-1185">Reference proteome</keyword>
<reference evidence="2 3" key="1">
    <citation type="journal article" date="2011" name="Plasmid">
        <title>Streptomyces turgidiscabies Car8 contains a modular pathogenicity island that shares virulence genes with other actinobacterial plant pathogens.</title>
        <authorList>
            <person name="Huguet-Tapia J.C."/>
            <person name="Badger J.H."/>
            <person name="Loria R."/>
            <person name="Pettis G.S."/>
        </authorList>
    </citation>
    <scope>NUCLEOTIDE SEQUENCE [LARGE SCALE GENOMIC DNA]</scope>
    <source>
        <strain evidence="2 3">Car8</strain>
    </source>
</reference>
<feature type="signal peptide" evidence="1">
    <location>
        <begin position="1"/>
        <end position="29"/>
    </location>
</feature>
<accession>L7ESH9</accession>
<evidence type="ECO:0008006" key="4">
    <source>
        <dbReference type="Google" id="ProtNLM"/>
    </source>
</evidence>
<proteinExistence type="predicted"/>
<dbReference type="Gene3D" id="2.60.20.10">
    <property type="entry name" value="Crystallins"/>
    <property type="match status" value="1"/>
</dbReference>
<name>L7ESH9_STRT8</name>
<comment type="caution">
    <text evidence="2">The sequence shown here is derived from an EMBL/GenBank/DDBJ whole genome shotgun (WGS) entry which is preliminary data.</text>
</comment>
<dbReference type="Proteomes" id="UP000010931">
    <property type="component" value="Unassembled WGS sequence"/>
</dbReference>
<dbReference type="AlphaFoldDB" id="L7ESH9"/>
<dbReference type="PATRIC" id="fig|698760.3.peg.9174"/>
<dbReference type="RefSeq" id="WP_006383254.1">
    <property type="nucleotide sequence ID" value="NZ_AEJB01000651.1"/>
</dbReference>
<protein>
    <recommendedName>
        <fullName evidence="4">Tat pathway signal sequence domain protein</fullName>
    </recommendedName>
</protein>
<evidence type="ECO:0000313" key="2">
    <source>
        <dbReference type="EMBL" id="ELP61854.1"/>
    </source>
</evidence>
<keyword evidence="1" id="KW-0732">Signal</keyword>
<gene>
    <name evidence="2" type="ORF">STRTUCAR8_09949</name>
</gene>
<organism evidence="2 3">
    <name type="scientific">Streptomyces turgidiscabies (strain Car8)</name>
    <dbReference type="NCBI Taxonomy" id="698760"/>
    <lineage>
        <taxon>Bacteria</taxon>
        <taxon>Bacillati</taxon>
        <taxon>Actinomycetota</taxon>
        <taxon>Actinomycetes</taxon>
        <taxon>Kitasatosporales</taxon>
        <taxon>Streptomycetaceae</taxon>
        <taxon>Streptomyces</taxon>
    </lineage>
</organism>
<dbReference type="GeneID" id="97403897"/>
<dbReference type="EMBL" id="AEJB01000651">
    <property type="protein sequence ID" value="ELP61854.1"/>
    <property type="molecule type" value="Genomic_DNA"/>
</dbReference>
<evidence type="ECO:0000313" key="3">
    <source>
        <dbReference type="Proteomes" id="UP000010931"/>
    </source>
</evidence>
<feature type="chain" id="PRO_5003972733" description="Tat pathway signal sequence domain protein" evidence="1">
    <location>
        <begin position="30"/>
        <end position="156"/>
    </location>
</feature>
<dbReference type="Pfam" id="PF03995">
    <property type="entry name" value="Inhibitor_I36"/>
    <property type="match status" value="1"/>
</dbReference>
<dbReference type="STRING" id="85558.T45_04474"/>
<evidence type="ECO:0000256" key="1">
    <source>
        <dbReference type="SAM" id="SignalP"/>
    </source>
</evidence>